<dbReference type="SUPFAM" id="SSF57756">
    <property type="entry name" value="Retrovirus zinc finger-like domains"/>
    <property type="match status" value="1"/>
</dbReference>
<accession>A0A9R1TEL0</accession>
<evidence type="ECO:0000313" key="5">
    <source>
        <dbReference type="RefSeq" id="XP_011307930.1"/>
    </source>
</evidence>
<dbReference type="Gene3D" id="4.10.60.10">
    <property type="entry name" value="Zinc finger, CCHC-type"/>
    <property type="match status" value="1"/>
</dbReference>
<dbReference type="AlphaFoldDB" id="A0A9R1TEL0"/>
<dbReference type="KEGG" id="fas:105269417"/>
<name>A0A9R1TEL0_9HYME</name>
<dbReference type="InterPro" id="IPR036875">
    <property type="entry name" value="Znf_CCHC_sf"/>
</dbReference>
<sequence>MTNKSWLSFCHEKLLVLLNLEFQLSRGQILGQNNQEELQLKVQEETEKNNGETGEFRYFLPNNAGSILLKMIPKTPPSSAQTSPVIKKPSPPIVSSKSQARNFIDVNSSLQIEIIYDWNVKKTSRKSRRVENELQVERMKDNQSAKQSVELSAGNSTNNPSSSVPSAKNAKPPRNSSRRNQEISEKRHHGIQCYKCHGFGHRYLNCTSTTERLFCVICGTWGAELANCPRQDQRHTDARCREAAVKSRMRRRARRRGSINSVDQNQKHLEASRRTILLQPSALTIAEVVGRVAKLHAKSQTSTSFCCLSALDKRSSLNQTALQTSAATLPVCYPEPAWRLSKVNESLCQTIPTSSGYTSYQSPGLSVPYHLVSVAPSVITSSLPNPHPHFSSGPYGNATWDRQSNILLSPSPVFSPLANAEDDADVAAIEAQDREDEEKARIARWQERFERDDTWDSELHLWDLGEL</sequence>
<evidence type="ECO:0000256" key="1">
    <source>
        <dbReference type="SAM" id="Coils"/>
    </source>
</evidence>
<keyword evidence="1" id="KW-0175">Coiled coil</keyword>
<dbReference type="GO" id="GO:0008270">
    <property type="term" value="F:zinc ion binding"/>
    <property type="evidence" value="ECO:0007669"/>
    <property type="project" value="InterPro"/>
</dbReference>
<proteinExistence type="predicted"/>
<feature type="chain" id="PRO_5040326954" evidence="3">
    <location>
        <begin position="28"/>
        <end position="467"/>
    </location>
</feature>
<dbReference type="GO" id="GO:0003676">
    <property type="term" value="F:nucleic acid binding"/>
    <property type="evidence" value="ECO:0007669"/>
    <property type="project" value="InterPro"/>
</dbReference>
<dbReference type="RefSeq" id="XP_011307930.1">
    <property type="nucleotide sequence ID" value="XM_011309628.1"/>
</dbReference>
<feature type="compositionally biased region" description="Polar residues" evidence="2">
    <location>
        <begin position="144"/>
        <end position="154"/>
    </location>
</feature>
<feature type="compositionally biased region" description="Low complexity" evidence="2">
    <location>
        <begin position="83"/>
        <end position="97"/>
    </location>
</feature>
<dbReference type="GeneID" id="105269417"/>
<feature type="coiled-coil region" evidence="1">
    <location>
        <begin position="417"/>
        <end position="448"/>
    </location>
</feature>
<reference evidence="5" key="1">
    <citation type="submission" date="2025-08" db="UniProtKB">
        <authorList>
            <consortium name="RefSeq"/>
        </authorList>
    </citation>
    <scope>IDENTIFICATION</scope>
    <source>
        <strain evidence="5">USDA-PBARC FA_bdor</strain>
        <tissue evidence="5">Whole organism</tissue>
    </source>
</reference>
<feature type="region of interest" description="Disordered" evidence="2">
    <location>
        <begin position="74"/>
        <end position="97"/>
    </location>
</feature>
<evidence type="ECO:0000256" key="2">
    <source>
        <dbReference type="SAM" id="MobiDB-lite"/>
    </source>
</evidence>
<dbReference type="OrthoDB" id="8050739at2759"/>
<gene>
    <name evidence="5" type="primary">LOC105269417</name>
</gene>
<keyword evidence="3" id="KW-0732">Signal</keyword>
<feature type="signal peptide" evidence="3">
    <location>
        <begin position="1"/>
        <end position="27"/>
    </location>
</feature>
<evidence type="ECO:0000313" key="4">
    <source>
        <dbReference type="Proteomes" id="UP000694866"/>
    </source>
</evidence>
<keyword evidence="4" id="KW-1185">Reference proteome</keyword>
<evidence type="ECO:0000256" key="3">
    <source>
        <dbReference type="SAM" id="SignalP"/>
    </source>
</evidence>
<protein>
    <submittedName>
        <fullName evidence="5">Uncharacterized protein isoform X1</fullName>
    </submittedName>
</protein>
<dbReference type="Proteomes" id="UP000694866">
    <property type="component" value="Unplaced"/>
</dbReference>
<feature type="compositionally biased region" description="Low complexity" evidence="2">
    <location>
        <begin position="155"/>
        <end position="166"/>
    </location>
</feature>
<feature type="compositionally biased region" description="Basic and acidic residues" evidence="2">
    <location>
        <begin position="129"/>
        <end position="143"/>
    </location>
</feature>
<feature type="region of interest" description="Disordered" evidence="2">
    <location>
        <begin position="126"/>
        <end position="184"/>
    </location>
</feature>
<organism evidence="4 5">
    <name type="scientific">Fopius arisanus</name>
    <dbReference type="NCBI Taxonomy" id="64838"/>
    <lineage>
        <taxon>Eukaryota</taxon>
        <taxon>Metazoa</taxon>
        <taxon>Ecdysozoa</taxon>
        <taxon>Arthropoda</taxon>
        <taxon>Hexapoda</taxon>
        <taxon>Insecta</taxon>
        <taxon>Pterygota</taxon>
        <taxon>Neoptera</taxon>
        <taxon>Endopterygota</taxon>
        <taxon>Hymenoptera</taxon>
        <taxon>Apocrita</taxon>
        <taxon>Ichneumonoidea</taxon>
        <taxon>Braconidae</taxon>
        <taxon>Opiinae</taxon>
        <taxon>Fopius</taxon>
    </lineage>
</organism>